<dbReference type="EMBL" id="RIBY02000435">
    <property type="protein sequence ID" value="KAH9842266.1"/>
    <property type="molecule type" value="Genomic_DNA"/>
</dbReference>
<evidence type="ECO:0000313" key="1">
    <source>
        <dbReference type="EMBL" id="KAH9842266.1"/>
    </source>
</evidence>
<gene>
    <name evidence="1" type="ORF">Tdes44962_MAKER07643</name>
</gene>
<name>A0A9W7SYT2_9PEZI</name>
<comment type="caution">
    <text evidence="1">The sequence shown here is derived from an EMBL/GenBank/DDBJ whole genome shotgun (WGS) entry which is preliminary data.</text>
</comment>
<proteinExistence type="predicted"/>
<dbReference type="AlphaFoldDB" id="A0A9W7SYT2"/>
<reference evidence="1 2" key="2">
    <citation type="journal article" date="2021" name="Curr. Genet.">
        <title>Genetic response to nitrogen starvation in the aggressive Eucalyptus foliar pathogen Teratosphaeria destructans.</title>
        <authorList>
            <person name="Havenga M."/>
            <person name="Wingfield B.D."/>
            <person name="Wingfield M.J."/>
            <person name="Dreyer L.L."/>
            <person name="Roets F."/>
            <person name="Aylward J."/>
        </authorList>
    </citation>
    <scope>NUCLEOTIDE SEQUENCE [LARGE SCALE GENOMIC DNA]</scope>
    <source>
        <strain evidence="1">CMW44962</strain>
    </source>
</reference>
<dbReference type="OrthoDB" id="5086500at2759"/>
<reference evidence="1 2" key="1">
    <citation type="journal article" date="2018" name="IMA Fungus">
        <title>IMA Genome-F 10: Nine draft genome sequences of Claviceps purpurea s.lat., including C. arundinis, C. humidiphila, and C. cf. spartinae, pseudomolecules for the pitch canker pathogen Fusarium circinatum, draft genome of Davidsoniella eucalypti, Grosmannia galeiformis, Quambalaria eucalypti, and Teratosphaeria destructans.</title>
        <authorList>
            <person name="Wingfield B.D."/>
            <person name="Liu M."/>
            <person name="Nguyen H.D."/>
            <person name="Lane F.A."/>
            <person name="Morgan S.W."/>
            <person name="De Vos L."/>
            <person name="Wilken P.M."/>
            <person name="Duong T.A."/>
            <person name="Aylward J."/>
            <person name="Coetzee M.P."/>
            <person name="Dadej K."/>
            <person name="De Beer Z.W."/>
            <person name="Findlay W."/>
            <person name="Havenga M."/>
            <person name="Kolarik M."/>
            <person name="Menzies J.G."/>
            <person name="Naidoo K."/>
            <person name="Pochopski O."/>
            <person name="Shoukouhi P."/>
            <person name="Santana Q.C."/>
            <person name="Seifert K.A."/>
            <person name="Soal N."/>
            <person name="Steenkamp E.T."/>
            <person name="Tatham C.T."/>
            <person name="van der Nest M.A."/>
            <person name="Wingfield M.J."/>
        </authorList>
    </citation>
    <scope>NUCLEOTIDE SEQUENCE [LARGE SCALE GENOMIC DNA]</scope>
    <source>
        <strain evidence="1">CMW44962</strain>
    </source>
</reference>
<evidence type="ECO:0000313" key="2">
    <source>
        <dbReference type="Proteomes" id="UP001138500"/>
    </source>
</evidence>
<dbReference type="Proteomes" id="UP001138500">
    <property type="component" value="Unassembled WGS sequence"/>
</dbReference>
<sequence>MHQTSTVNGIVEDGNFIREVTTTLVLPEFQDGRGQLYVYLGMMTTTGDYVQACAGSDRTLNVAHEYLHKWNCDVFVNPGPKRGKSREVPGGPAVPGDLMTSHYVYDDSTGAYTQTNSVNGVVLATLTKASGYGHSLQFNSECLTFKFGKPTCGTVPARKWINTTVILDKADPDFGDFGSDPGVSGKFVSSQGGKVWTMAELDMEASSSYMY</sequence>
<organism evidence="1 2">
    <name type="scientific">Teratosphaeria destructans</name>
    <dbReference type="NCBI Taxonomy" id="418781"/>
    <lineage>
        <taxon>Eukaryota</taxon>
        <taxon>Fungi</taxon>
        <taxon>Dikarya</taxon>
        <taxon>Ascomycota</taxon>
        <taxon>Pezizomycotina</taxon>
        <taxon>Dothideomycetes</taxon>
        <taxon>Dothideomycetidae</taxon>
        <taxon>Mycosphaerellales</taxon>
        <taxon>Teratosphaeriaceae</taxon>
        <taxon>Teratosphaeria</taxon>
    </lineage>
</organism>
<accession>A0A9W7SYT2</accession>
<keyword evidence="2" id="KW-1185">Reference proteome</keyword>
<protein>
    <submittedName>
        <fullName evidence="1">Uncharacterized protein</fullName>
    </submittedName>
</protein>